<proteinExistence type="predicted"/>
<feature type="non-terminal residue" evidence="1">
    <location>
        <position position="1"/>
    </location>
</feature>
<name>X1NEQ1_9ZZZZ</name>
<comment type="caution">
    <text evidence="1">The sequence shown here is derived from an EMBL/GenBank/DDBJ whole genome shotgun (WGS) entry which is preliminary data.</text>
</comment>
<accession>X1NEQ1</accession>
<organism evidence="1">
    <name type="scientific">marine sediment metagenome</name>
    <dbReference type="NCBI Taxonomy" id="412755"/>
    <lineage>
        <taxon>unclassified sequences</taxon>
        <taxon>metagenomes</taxon>
        <taxon>ecological metagenomes</taxon>
    </lineage>
</organism>
<gene>
    <name evidence="1" type="ORF">S06H3_39127</name>
</gene>
<dbReference type="EMBL" id="BARV01023898">
    <property type="protein sequence ID" value="GAI42073.1"/>
    <property type="molecule type" value="Genomic_DNA"/>
</dbReference>
<reference evidence="1" key="1">
    <citation type="journal article" date="2014" name="Front. Microbiol.">
        <title>High frequency of phylogenetically diverse reductive dehalogenase-homologous genes in deep subseafloor sedimentary metagenomes.</title>
        <authorList>
            <person name="Kawai M."/>
            <person name="Futagami T."/>
            <person name="Toyoda A."/>
            <person name="Takaki Y."/>
            <person name="Nishi S."/>
            <person name="Hori S."/>
            <person name="Arai W."/>
            <person name="Tsubouchi T."/>
            <person name="Morono Y."/>
            <person name="Uchiyama I."/>
            <person name="Ito T."/>
            <person name="Fujiyama A."/>
            <person name="Inagaki F."/>
            <person name="Takami H."/>
        </authorList>
    </citation>
    <scope>NUCLEOTIDE SEQUENCE</scope>
    <source>
        <strain evidence="1">Expedition CK06-06</strain>
    </source>
</reference>
<evidence type="ECO:0000313" key="1">
    <source>
        <dbReference type="EMBL" id="GAI42073.1"/>
    </source>
</evidence>
<sequence>EDYSKAVDFIVEGKPVWIPSTKVVFIPPNFLVWLGADRPKLCRMEPYSTRNLARYIVTQKIKNDVSLCLATPDEINTYRDDLIVGSGEIIKKLPEPYQTRFSATMLVVS</sequence>
<protein>
    <submittedName>
        <fullName evidence="1">Uncharacterized protein</fullName>
    </submittedName>
</protein>
<dbReference type="AlphaFoldDB" id="X1NEQ1"/>